<dbReference type="PANTHER" id="PTHR35079:SF1">
    <property type="entry name" value="LUNG ADENOMA SUSCEPTIBILITY PROTEIN 2"/>
    <property type="match status" value="1"/>
</dbReference>
<dbReference type="RefSeq" id="XP_022332953.1">
    <property type="nucleotide sequence ID" value="XM_022477245.1"/>
</dbReference>
<gene>
    <name evidence="3 4 5" type="primary">LOC111130332</name>
</gene>
<dbReference type="PANTHER" id="PTHR35079">
    <property type="entry name" value="LUNG ADENOMA SUSCEPTIBILITY PROTEIN 2"/>
    <property type="match status" value="1"/>
</dbReference>
<feature type="region of interest" description="Disordered" evidence="1">
    <location>
        <begin position="172"/>
        <end position="260"/>
    </location>
</feature>
<dbReference type="KEGG" id="cvn:111130332"/>
<dbReference type="RefSeq" id="XP_022332954.1">
    <property type="nucleotide sequence ID" value="XM_022477246.1"/>
</dbReference>
<dbReference type="GeneID" id="111130332"/>
<evidence type="ECO:0000313" key="5">
    <source>
        <dbReference type="RefSeq" id="XP_022332954.1"/>
    </source>
</evidence>
<feature type="region of interest" description="Disordered" evidence="1">
    <location>
        <begin position="576"/>
        <end position="616"/>
    </location>
</feature>
<accession>A0A8B8DXI4</accession>
<dbReference type="AlphaFoldDB" id="A0A8B8DXI4"/>
<feature type="compositionally biased region" description="Low complexity" evidence="1">
    <location>
        <begin position="357"/>
        <end position="370"/>
    </location>
</feature>
<proteinExistence type="predicted"/>
<evidence type="ECO:0000313" key="4">
    <source>
        <dbReference type="RefSeq" id="XP_022332953.1"/>
    </source>
</evidence>
<dbReference type="RefSeq" id="XP_022332952.1">
    <property type="nucleotide sequence ID" value="XM_022477244.1"/>
</dbReference>
<feature type="compositionally biased region" description="Low complexity" evidence="1">
    <location>
        <begin position="593"/>
        <end position="608"/>
    </location>
</feature>
<keyword evidence="2" id="KW-1185">Reference proteome</keyword>
<evidence type="ECO:0000256" key="1">
    <source>
        <dbReference type="SAM" id="MobiDB-lite"/>
    </source>
</evidence>
<feature type="region of interest" description="Disordered" evidence="1">
    <location>
        <begin position="435"/>
        <end position="510"/>
    </location>
</feature>
<evidence type="ECO:0000313" key="2">
    <source>
        <dbReference type="Proteomes" id="UP000694844"/>
    </source>
</evidence>
<sequence length="616" mass="67632">MTMDVEPPTDFLHGLNRIRCNGSRIMVGSRDFTSASEALEAYLDQYAGLTSKSKGRYRQNVSDLLDPKSPLHLTADRSLQTGVRDTRTEVKLANARESINESYDKMKRNMALRAEEREKRNLQAGYGDIYRVDDALNRSGELLKRIASDEHLARDVPSEIESANTDTLINMKVGPASHKSGHVYSYKNPRNRSKTMGAAPLKRNPSSVEDILTSRRSGLANLPPPMSFKSSSQPRERSRSVSPSSFRHHERLASNPARQAYDIPVKSYDLNSSRTNKPPSWIDALDISNPSESFWSKRDLVSGRPAPSWVNGLDKSDITSLTAELPQKRVEFSEKVAQSSFNRSHDSNPPGLDFNDLLSKSPGKSSLKSPKSGRKAYNFSSKLAPEVLKAGNTSTNSSDILDKYLETSTRGDNSLETSRRPRCSSLDTEALLAGISAPNKSDITGASPIEPEPSPARLGPTKRPLSPDTDMVLEGDRSWEKPVAPSLKPPVFAADEDRQTDTLTGTPQPGSLEALKNMLFKLQTEAAAHAAGNPTTLDNLKVGSNPSGAVEDEIPALRGYNWQEQPGGQSLEKALHHLGNLKTIVHNEKAARSRSPSPQRMRSRSYSPGRALPSQT</sequence>
<feature type="region of interest" description="Disordered" evidence="1">
    <location>
        <begin position="336"/>
        <end position="376"/>
    </location>
</feature>
<reference evidence="3 4" key="1">
    <citation type="submission" date="2025-04" db="UniProtKB">
        <authorList>
            <consortium name="RefSeq"/>
        </authorList>
    </citation>
    <scope>IDENTIFICATION</scope>
    <source>
        <tissue evidence="3 4">Whole sample</tissue>
    </source>
</reference>
<organism evidence="2 3">
    <name type="scientific">Crassostrea virginica</name>
    <name type="common">Eastern oyster</name>
    <dbReference type="NCBI Taxonomy" id="6565"/>
    <lineage>
        <taxon>Eukaryota</taxon>
        <taxon>Metazoa</taxon>
        <taxon>Spiralia</taxon>
        <taxon>Lophotrochozoa</taxon>
        <taxon>Mollusca</taxon>
        <taxon>Bivalvia</taxon>
        <taxon>Autobranchia</taxon>
        <taxon>Pteriomorphia</taxon>
        <taxon>Ostreida</taxon>
        <taxon>Ostreoidea</taxon>
        <taxon>Ostreidae</taxon>
        <taxon>Crassostrea</taxon>
    </lineage>
</organism>
<protein>
    <submittedName>
        <fullName evidence="3 4">Uncharacterized protein LOC111130332 isoform X1</fullName>
    </submittedName>
</protein>
<dbReference type="InterPro" id="IPR052679">
    <property type="entry name" value="Cell_Prolif_Regulator"/>
</dbReference>
<evidence type="ECO:0000313" key="3">
    <source>
        <dbReference type="RefSeq" id="XP_022332952.1"/>
    </source>
</evidence>
<dbReference type="Proteomes" id="UP000694844">
    <property type="component" value="Chromosome 4"/>
</dbReference>
<dbReference type="OrthoDB" id="9934714at2759"/>
<name>A0A8B8DXI4_CRAVI</name>